<feature type="region of interest" description="Disordered" evidence="1">
    <location>
        <begin position="25"/>
        <end position="110"/>
    </location>
</feature>
<dbReference type="RefSeq" id="WP_222988686.1">
    <property type="nucleotide sequence ID" value="NZ_JAINVV010000003.1"/>
</dbReference>
<protein>
    <submittedName>
        <fullName evidence="3">Copper resistance protein B</fullName>
    </submittedName>
</protein>
<keyword evidence="4" id="KW-1185">Reference proteome</keyword>
<evidence type="ECO:0000313" key="4">
    <source>
        <dbReference type="Proteomes" id="UP000706039"/>
    </source>
</evidence>
<keyword evidence="2" id="KW-0732">Signal</keyword>
<dbReference type="Pfam" id="PF05275">
    <property type="entry name" value="CopB"/>
    <property type="match status" value="1"/>
</dbReference>
<comment type="caution">
    <text evidence="3">The sequence shown here is derived from an EMBL/GenBank/DDBJ whole genome shotgun (WGS) entry which is preliminary data.</text>
</comment>
<feature type="signal peptide" evidence="2">
    <location>
        <begin position="1"/>
        <end position="21"/>
    </location>
</feature>
<feature type="chain" id="PRO_5045914879" evidence="2">
    <location>
        <begin position="22"/>
        <end position="343"/>
    </location>
</feature>
<evidence type="ECO:0000256" key="1">
    <source>
        <dbReference type="SAM" id="MobiDB-lite"/>
    </source>
</evidence>
<evidence type="ECO:0000256" key="2">
    <source>
        <dbReference type="SAM" id="SignalP"/>
    </source>
</evidence>
<accession>A0ABS7PLI8</accession>
<reference evidence="3 4" key="1">
    <citation type="submission" date="2021-08" db="EMBL/GenBank/DDBJ databases">
        <authorList>
            <person name="Tuo L."/>
        </authorList>
    </citation>
    <scope>NUCLEOTIDE SEQUENCE [LARGE SCALE GENOMIC DNA]</scope>
    <source>
        <strain evidence="3 4">JCM 31229</strain>
    </source>
</reference>
<organism evidence="3 4">
    <name type="scientific">Sphingomonas colocasiae</name>
    <dbReference type="NCBI Taxonomy" id="1848973"/>
    <lineage>
        <taxon>Bacteria</taxon>
        <taxon>Pseudomonadati</taxon>
        <taxon>Pseudomonadota</taxon>
        <taxon>Alphaproteobacteria</taxon>
        <taxon>Sphingomonadales</taxon>
        <taxon>Sphingomonadaceae</taxon>
        <taxon>Sphingomonas</taxon>
    </lineage>
</organism>
<feature type="compositionally biased region" description="Low complexity" evidence="1">
    <location>
        <begin position="95"/>
        <end position="110"/>
    </location>
</feature>
<dbReference type="EMBL" id="JAINVV010000003">
    <property type="protein sequence ID" value="MBY8821580.1"/>
    <property type="molecule type" value="Genomic_DNA"/>
</dbReference>
<feature type="compositionally biased region" description="Basic and acidic residues" evidence="1">
    <location>
        <begin position="25"/>
        <end position="39"/>
    </location>
</feature>
<dbReference type="Proteomes" id="UP000706039">
    <property type="component" value="Unassembled WGS sequence"/>
</dbReference>
<gene>
    <name evidence="3" type="ORF">K7G82_04705</name>
</gene>
<evidence type="ECO:0000313" key="3">
    <source>
        <dbReference type="EMBL" id="MBY8821580.1"/>
    </source>
</evidence>
<sequence>MKPLLLLSAAVLAIAATPAAAQMDHSAHDMSAHADHSKQPDAQSASPLAPADPHAGHDMTAQPPAAADPHAGHDMSAMQPAAGEAMPGHGDGGTALPAGNAPAPAAPDPNYADSVWGAEAMTGSRTALRKEHGGGSFSQVMIDLAEYQIRGGKDGFRWSGEAWFGGDINRLVVKTEGEGAFGDGVEDAEVQALYSRAIGPYFNLQAGVRQDIGPGPSRTHAAIGFEGLAPYWFEVEGALFLSDKGDLFARLEGNYDQRITQRLILQPRAEFNFALQDVPTSGVGSGLSDVELGLRLRYEIVREFAPYIGVSWDRRVGGTARYARLAGEDVENTSFVVGVRAWF</sequence>
<proteinExistence type="predicted"/>
<name>A0ABS7PLI8_9SPHN</name>
<dbReference type="InterPro" id="IPR007939">
    <property type="entry name" value="Cu-R_B_prcur"/>
</dbReference>